<dbReference type="GO" id="GO:0032259">
    <property type="term" value="P:methylation"/>
    <property type="evidence" value="ECO:0007669"/>
    <property type="project" value="UniProtKB-KW"/>
</dbReference>
<reference evidence="5 6" key="1">
    <citation type="submission" date="2020-03" db="EMBL/GenBank/DDBJ databases">
        <title>Genomic Encyclopedia of Type Strains, Phase IV (KMG-IV): sequencing the most valuable type-strain genomes for metagenomic binning, comparative biology and taxonomic classification.</title>
        <authorList>
            <person name="Goeker M."/>
        </authorList>
    </citation>
    <scope>NUCLEOTIDE SEQUENCE [LARGE SCALE GENOMIC DNA]</scope>
    <source>
        <strain evidence="5 6">DSM 103870</strain>
    </source>
</reference>
<keyword evidence="6" id="KW-1185">Reference proteome</keyword>
<dbReference type="RefSeq" id="WP_208394038.1">
    <property type="nucleotide sequence ID" value="NZ_JAASQI010000001.1"/>
</dbReference>
<dbReference type="InterPro" id="IPR051052">
    <property type="entry name" value="Diverse_substrate_MTase"/>
</dbReference>
<organism evidence="5 6">
    <name type="scientific">Pseudochelatococcus lubricantis</name>
    <dbReference type="NCBI Taxonomy" id="1538102"/>
    <lineage>
        <taxon>Bacteria</taxon>
        <taxon>Pseudomonadati</taxon>
        <taxon>Pseudomonadota</taxon>
        <taxon>Alphaproteobacteria</taxon>
        <taxon>Hyphomicrobiales</taxon>
        <taxon>Chelatococcaceae</taxon>
        <taxon>Pseudochelatococcus</taxon>
    </lineage>
</organism>
<sequence>MALDNRLLSLLADPQDHEPLVLSDAADALENRGALRSYPVRDGIPLLLAAEATPLSPTAPQPTQLRPVSQFEGLSGWYDDAMSAPGERGALATAGYGILADLLGKGDGIAIDIGCGTGQSAGVVRELGYEPVGVDLSIDQLRIAARRLAVAQATAHALPLRSGSVATAYTTFTTASWGDLDRSLSEIYRVLAPGGRIVNIGVHPCFNGGYSLAEEDGSVRLKPGYRKGGWLEPSHFPQTRIRSRTGGWHWPLADLLNAFARAGLLIAQVVEGGPGDGDAVPIILALAAVKPVELRL</sequence>
<dbReference type="GO" id="GO:0008168">
    <property type="term" value="F:methyltransferase activity"/>
    <property type="evidence" value="ECO:0007669"/>
    <property type="project" value="UniProtKB-KW"/>
</dbReference>
<dbReference type="InterPro" id="IPR013216">
    <property type="entry name" value="Methyltransf_11"/>
</dbReference>
<dbReference type="CDD" id="cd02440">
    <property type="entry name" value="AdoMet_MTases"/>
    <property type="match status" value="1"/>
</dbReference>
<comment type="caution">
    <text evidence="5">The sequence shown here is derived from an EMBL/GenBank/DDBJ whole genome shotgun (WGS) entry which is preliminary data.</text>
</comment>
<evidence type="ECO:0000256" key="2">
    <source>
        <dbReference type="ARBA" id="ARBA00022603"/>
    </source>
</evidence>
<dbReference type="Gene3D" id="3.40.50.150">
    <property type="entry name" value="Vaccinia Virus protein VP39"/>
    <property type="match status" value="1"/>
</dbReference>
<dbReference type="PANTHER" id="PTHR44942:SF4">
    <property type="entry name" value="METHYLTRANSFERASE TYPE 11 DOMAIN-CONTAINING PROTEIN"/>
    <property type="match status" value="1"/>
</dbReference>
<dbReference type="Pfam" id="PF08241">
    <property type="entry name" value="Methyltransf_11"/>
    <property type="match status" value="1"/>
</dbReference>
<dbReference type="EMBL" id="JAASQI010000001">
    <property type="protein sequence ID" value="NIJ56625.1"/>
    <property type="molecule type" value="Genomic_DNA"/>
</dbReference>
<dbReference type="PANTHER" id="PTHR44942">
    <property type="entry name" value="METHYLTRANSF_11 DOMAIN-CONTAINING PROTEIN"/>
    <property type="match status" value="1"/>
</dbReference>
<gene>
    <name evidence="5" type="ORF">FHS82_000438</name>
</gene>
<dbReference type="SUPFAM" id="SSF53335">
    <property type="entry name" value="S-adenosyl-L-methionine-dependent methyltransferases"/>
    <property type="match status" value="1"/>
</dbReference>
<name>A0ABX0UXN0_9HYPH</name>
<dbReference type="SUPFAM" id="SSF158997">
    <property type="entry name" value="Trm112p-like"/>
    <property type="match status" value="1"/>
</dbReference>
<feature type="domain" description="Methyltransferase type 11" evidence="4">
    <location>
        <begin position="111"/>
        <end position="198"/>
    </location>
</feature>
<dbReference type="Proteomes" id="UP001429580">
    <property type="component" value="Unassembled WGS sequence"/>
</dbReference>
<evidence type="ECO:0000313" key="6">
    <source>
        <dbReference type="Proteomes" id="UP001429580"/>
    </source>
</evidence>
<accession>A0ABX0UXN0</accession>
<evidence type="ECO:0000313" key="5">
    <source>
        <dbReference type="EMBL" id="NIJ56625.1"/>
    </source>
</evidence>
<keyword evidence="2 5" id="KW-0489">Methyltransferase</keyword>
<evidence type="ECO:0000256" key="1">
    <source>
        <dbReference type="ARBA" id="ARBA00008361"/>
    </source>
</evidence>
<protein>
    <submittedName>
        <fullName evidence="5">SAM-dependent methyltransferase/uncharacterized protein YbaR (Trm112 family)</fullName>
    </submittedName>
</protein>
<dbReference type="InterPro" id="IPR029063">
    <property type="entry name" value="SAM-dependent_MTases_sf"/>
</dbReference>
<dbReference type="Gene3D" id="2.20.25.10">
    <property type="match status" value="1"/>
</dbReference>
<proteinExistence type="inferred from homology"/>
<evidence type="ECO:0000259" key="4">
    <source>
        <dbReference type="Pfam" id="PF08241"/>
    </source>
</evidence>
<keyword evidence="3" id="KW-0808">Transferase</keyword>
<evidence type="ECO:0000256" key="3">
    <source>
        <dbReference type="ARBA" id="ARBA00022679"/>
    </source>
</evidence>
<comment type="similarity">
    <text evidence="1">Belongs to the methyltransferase superfamily.</text>
</comment>